<dbReference type="PANTHER" id="PTHR11019">
    <property type="entry name" value="HTH-TYPE TRANSCRIPTIONAL REGULATOR NIMR"/>
    <property type="match status" value="1"/>
</dbReference>
<dbReference type="Pfam" id="PF02311">
    <property type="entry name" value="AraC_binding"/>
    <property type="match status" value="1"/>
</dbReference>
<evidence type="ECO:0000313" key="6">
    <source>
        <dbReference type="Proteomes" id="UP001500851"/>
    </source>
</evidence>
<dbReference type="SUPFAM" id="SSF46689">
    <property type="entry name" value="Homeodomain-like"/>
    <property type="match status" value="1"/>
</dbReference>
<name>A0ABN2LAX2_9MICO</name>
<keyword evidence="2" id="KW-0238">DNA-binding</keyword>
<reference evidence="5 6" key="1">
    <citation type="journal article" date="2019" name="Int. J. Syst. Evol. Microbiol.">
        <title>The Global Catalogue of Microorganisms (GCM) 10K type strain sequencing project: providing services to taxonomists for standard genome sequencing and annotation.</title>
        <authorList>
            <consortium name="The Broad Institute Genomics Platform"/>
            <consortium name="The Broad Institute Genome Sequencing Center for Infectious Disease"/>
            <person name="Wu L."/>
            <person name="Ma J."/>
        </authorList>
    </citation>
    <scope>NUCLEOTIDE SEQUENCE [LARGE SCALE GENOMIC DNA]</scope>
    <source>
        <strain evidence="5 6">JCM 14736</strain>
    </source>
</reference>
<protein>
    <submittedName>
        <fullName evidence="5">Helix-turn-helix transcriptional regulator</fullName>
    </submittedName>
</protein>
<proteinExistence type="predicted"/>
<sequence>MQRPPGPAAPSDVPAHRRVVPEGFLLTTRALGYRYLDDSDGCREEEHRHDEHTVLWPERGIADVRVSGRTWRLALGQGLWVPAGTPHAADRDANSTLWASYILAEAWPREVGSVGPVVVNAALRHLLIHLAATAMPREQRLRAQAVCMDLVTAETRPTVQLPLPRDPRIASIAATIMRDPADDRSIEQWAALTAQSARTIARGFRAETGLTFSQWRTAARLARAAQLLDEGLPVGVVARRVGYATNSAFTAAFKRVMRETPREFAPSGTS</sequence>
<evidence type="ECO:0000256" key="1">
    <source>
        <dbReference type="ARBA" id="ARBA00023015"/>
    </source>
</evidence>
<dbReference type="PROSITE" id="PS00041">
    <property type="entry name" value="HTH_ARAC_FAMILY_1"/>
    <property type="match status" value="1"/>
</dbReference>
<dbReference type="InterPro" id="IPR011051">
    <property type="entry name" value="RmlC_Cupin_sf"/>
</dbReference>
<dbReference type="Proteomes" id="UP001500851">
    <property type="component" value="Unassembled WGS sequence"/>
</dbReference>
<evidence type="ECO:0000256" key="2">
    <source>
        <dbReference type="ARBA" id="ARBA00023125"/>
    </source>
</evidence>
<dbReference type="PANTHER" id="PTHR11019:SF199">
    <property type="entry name" value="HTH-TYPE TRANSCRIPTIONAL REGULATOR NIMR"/>
    <property type="match status" value="1"/>
</dbReference>
<keyword evidence="3" id="KW-0804">Transcription</keyword>
<dbReference type="InterPro" id="IPR003313">
    <property type="entry name" value="AraC-bd"/>
</dbReference>
<evidence type="ECO:0000256" key="3">
    <source>
        <dbReference type="ARBA" id="ARBA00023163"/>
    </source>
</evidence>
<dbReference type="Gene3D" id="2.60.120.10">
    <property type="entry name" value="Jelly Rolls"/>
    <property type="match status" value="1"/>
</dbReference>
<dbReference type="Pfam" id="PF12833">
    <property type="entry name" value="HTH_18"/>
    <property type="match status" value="1"/>
</dbReference>
<dbReference type="SUPFAM" id="SSF51182">
    <property type="entry name" value="RmlC-like cupins"/>
    <property type="match status" value="1"/>
</dbReference>
<accession>A0ABN2LAX2</accession>
<feature type="domain" description="HTH araC/xylS-type" evidence="4">
    <location>
        <begin position="170"/>
        <end position="267"/>
    </location>
</feature>
<dbReference type="RefSeq" id="WP_344029892.1">
    <property type="nucleotide sequence ID" value="NZ_BAAAOB010000001.1"/>
</dbReference>
<keyword evidence="1" id="KW-0805">Transcription regulation</keyword>
<dbReference type="PROSITE" id="PS01124">
    <property type="entry name" value="HTH_ARAC_FAMILY_2"/>
    <property type="match status" value="1"/>
</dbReference>
<dbReference type="InterPro" id="IPR009057">
    <property type="entry name" value="Homeodomain-like_sf"/>
</dbReference>
<organism evidence="5 6">
    <name type="scientific">Leucobacter iarius</name>
    <dbReference type="NCBI Taxonomy" id="333963"/>
    <lineage>
        <taxon>Bacteria</taxon>
        <taxon>Bacillati</taxon>
        <taxon>Actinomycetota</taxon>
        <taxon>Actinomycetes</taxon>
        <taxon>Micrococcales</taxon>
        <taxon>Microbacteriaceae</taxon>
        <taxon>Leucobacter</taxon>
    </lineage>
</organism>
<evidence type="ECO:0000259" key="4">
    <source>
        <dbReference type="PROSITE" id="PS01124"/>
    </source>
</evidence>
<dbReference type="InterPro" id="IPR014710">
    <property type="entry name" value="RmlC-like_jellyroll"/>
</dbReference>
<dbReference type="InterPro" id="IPR018062">
    <property type="entry name" value="HTH_AraC-typ_CS"/>
</dbReference>
<evidence type="ECO:0000313" key="5">
    <source>
        <dbReference type="EMBL" id="GAA1782433.1"/>
    </source>
</evidence>
<keyword evidence="6" id="KW-1185">Reference proteome</keyword>
<dbReference type="InterPro" id="IPR018060">
    <property type="entry name" value="HTH_AraC"/>
</dbReference>
<dbReference type="EMBL" id="BAAAOB010000001">
    <property type="protein sequence ID" value="GAA1782433.1"/>
    <property type="molecule type" value="Genomic_DNA"/>
</dbReference>
<dbReference type="Gene3D" id="1.10.10.60">
    <property type="entry name" value="Homeodomain-like"/>
    <property type="match status" value="2"/>
</dbReference>
<comment type="caution">
    <text evidence="5">The sequence shown here is derived from an EMBL/GenBank/DDBJ whole genome shotgun (WGS) entry which is preliminary data.</text>
</comment>
<dbReference type="SMART" id="SM00342">
    <property type="entry name" value="HTH_ARAC"/>
    <property type="match status" value="1"/>
</dbReference>
<gene>
    <name evidence="5" type="ORF">GCM10009768_09180</name>
</gene>